<dbReference type="OMA" id="VYDDAHF"/>
<dbReference type="InterPro" id="IPR001680">
    <property type="entry name" value="WD40_rpt"/>
</dbReference>
<dbReference type="STRING" id="564608.C1N0A6"/>
<evidence type="ECO:0000256" key="1">
    <source>
        <dbReference type="ARBA" id="ARBA00022574"/>
    </source>
</evidence>
<reference evidence="4 5" key="1">
    <citation type="journal article" date="2009" name="Science">
        <title>Green evolution and dynamic adaptations revealed by genomes of the marine picoeukaryotes Micromonas.</title>
        <authorList>
            <person name="Worden A.Z."/>
            <person name="Lee J.H."/>
            <person name="Mock T."/>
            <person name="Rouze P."/>
            <person name="Simmons M.P."/>
            <person name="Aerts A.L."/>
            <person name="Allen A.E."/>
            <person name="Cuvelier M.L."/>
            <person name="Derelle E."/>
            <person name="Everett M.V."/>
            <person name="Foulon E."/>
            <person name="Grimwood J."/>
            <person name="Gundlach H."/>
            <person name="Henrissat B."/>
            <person name="Napoli C."/>
            <person name="McDonald S.M."/>
            <person name="Parker M.S."/>
            <person name="Rombauts S."/>
            <person name="Salamov A."/>
            <person name="Von Dassow P."/>
            <person name="Badger J.H."/>
            <person name="Coutinho P.M."/>
            <person name="Demir E."/>
            <person name="Dubchak I."/>
            <person name="Gentemann C."/>
            <person name="Eikrem W."/>
            <person name="Gready J.E."/>
            <person name="John U."/>
            <person name="Lanier W."/>
            <person name="Lindquist E.A."/>
            <person name="Lucas S."/>
            <person name="Mayer K.F."/>
            <person name="Moreau H."/>
            <person name="Not F."/>
            <person name="Otillar R."/>
            <person name="Panaud O."/>
            <person name="Pangilinan J."/>
            <person name="Paulsen I."/>
            <person name="Piegu B."/>
            <person name="Poliakov A."/>
            <person name="Robbens S."/>
            <person name="Schmutz J."/>
            <person name="Toulza E."/>
            <person name="Wyss T."/>
            <person name="Zelensky A."/>
            <person name="Zhou K."/>
            <person name="Armbrust E.V."/>
            <person name="Bhattacharya D."/>
            <person name="Goodenough U.W."/>
            <person name="Van de Peer Y."/>
            <person name="Grigoriev I.V."/>
        </authorList>
    </citation>
    <scope>NUCLEOTIDE SEQUENCE [LARGE SCALE GENOMIC DNA]</scope>
    <source>
        <strain evidence="4 5">CCMP1545</strain>
    </source>
</reference>
<dbReference type="PANTHER" id="PTHR44019">
    <property type="entry name" value="WD REPEAT-CONTAINING PROTEIN 55"/>
    <property type="match status" value="1"/>
</dbReference>
<evidence type="ECO:0000256" key="3">
    <source>
        <dbReference type="SAM" id="MobiDB-lite"/>
    </source>
</evidence>
<dbReference type="PANTHER" id="PTHR44019:SF8">
    <property type="entry name" value="POC1 CENTRIOLAR PROTEIN HOMOLOG"/>
    <property type="match status" value="1"/>
</dbReference>
<gene>
    <name evidence="4" type="ORF">MICPUCDRAFT_50948</name>
</gene>
<dbReference type="AlphaFoldDB" id="C1N0A6"/>
<keyword evidence="5" id="KW-1185">Reference proteome</keyword>
<dbReference type="Gene3D" id="2.130.10.10">
    <property type="entry name" value="YVTN repeat-like/Quinoprotein amine dehydrogenase"/>
    <property type="match status" value="1"/>
</dbReference>
<organism evidence="5">
    <name type="scientific">Micromonas pusilla (strain CCMP1545)</name>
    <name type="common">Picoplanktonic green alga</name>
    <dbReference type="NCBI Taxonomy" id="564608"/>
    <lineage>
        <taxon>Eukaryota</taxon>
        <taxon>Viridiplantae</taxon>
        <taxon>Chlorophyta</taxon>
        <taxon>Mamiellophyceae</taxon>
        <taxon>Mamiellales</taxon>
        <taxon>Mamiellaceae</taxon>
        <taxon>Micromonas</taxon>
    </lineage>
</organism>
<evidence type="ECO:0000256" key="2">
    <source>
        <dbReference type="ARBA" id="ARBA00022737"/>
    </source>
</evidence>
<dbReference type="InterPro" id="IPR015943">
    <property type="entry name" value="WD40/YVTN_repeat-like_dom_sf"/>
</dbReference>
<dbReference type="EMBL" id="GG663744">
    <property type="protein sequence ID" value="EEH54230.1"/>
    <property type="molecule type" value="Genomic_DNA"/>
</dbReference>
<dbReference type="Pfam" id="PF00400">
    <property type="entry name" value="WD40"/>
    <property type="match status" value="1"/>
</dbReference>
<dbReference type="SUPFAM" id="SSF50978">
    <property type="entry name" value="WD40 repeat-like"/>
    <property type="match status" value="1"/>
</dbReference>
<keyword evidence="1" id="KW-0853">WD repeat</keyword>
<sequence length="445" mass="48111">MRRRRPLHGAPSDVRALARPSPFVRPSVRGEETNDENMNSPQAKLRRVRAEEEARAGPSLKKLKTDLLKKVITKTIVKEQHAESVRKLEFDHLPNGGKNLFATVGGDFATVYDDAHFGDHVAVVLQARSIHWSPYDRFKNEKTTHVAGGDLTACCFVNGAGYTKHELGDCLLAVGGGDDACVQIISLVEGRVVKLMRGGPESKMLHLSPASTAKPERLAALTSDGVVTVWDWREEKQLGSFATHDAVSVAMKRDGDGAYTGHQDGTVKEWTFPSGGGAWGNFQTLKTLPVTHDGVAVDCVRVIGESGDRVVSKSIDGRIKVFDLAAEKTLSSFKLPGARKPIKSASALPHLSDFGVDAKGEFVVAGDADGVVCVFDVASGECVKQIEQDRDFKDKNVVRACGVSPDCRHVHACMGPGIVWRMEHVPELDDEETDGPGTPPEGECC</sequence>
<accession>C1N0A6</accession>
<protein>
    <submittedName>
        <fullName evidence="4">Uncharacterized protein</fullName>
    </submittedName>
</protein>
<feature type="region of interest" description="Disordered" evidence="3">
    <location>
        <begin position="1"/>
        <end position="56"/>
    </location>
</feature>
<evidence type="ECO:0000313" key="4">
    <source>
        <dbReference type="EMBL" id="EEH54230.1"/>
    </source>
</evidence>
<dbReference type="RefSeq" id="XP_003061600.1">
    <property type="nucleotide sequence ID" value="XM_003061554.1"/>
</dbReference>
<evidence type="ECO:0000313" key="5">
    <source>
        <dbReference type="Proteomes" id="UP000001876"/>
    </source>
</evidence>
<dbReference type="OrthoDB" id="7318948at2759"/>
<dbReference type="GeneID" id="9687039"/>
<dbReference type="InterPro" id="IPR050505">
    <property type="entry name" value="WDR55/POC1"/>
</dbReference>
<keyword evidence="2" id="KW-0677">Repeat</keyword>
<dbReference type="Proteomes" id="UP000001876">
    <property type="component" value="Unassembled WGS sequence"/>
</dbReference>
<dbReference type="InterPro" id="IPR036322">
    <property type="entry name" value="WD40_repeat_dom_sf"/>
</dbReference>
<name>C1N0A6_MICPC</name>
<dbReference type="KEGG" id="mpp:MICPUCDRAFT_50948"/>
<proteinExistence type="predicted"/>
<dbReference type="SMART" id="SM00320">
    <property type="entry name" value="WD40"/>
    <property type="match status" value="5"/>
</dbReference>